<dbReference type="InterPro" id="IPR000719">
    <property type="entry name" value="Prot_kinase_dom"/>
</dbReference>
<dbReference type="OrthoDB" id="1088960at2759"/>
<evidence type="ECO:0000256" key="5">
    <source>
        <dbReference type="ARBA" id="ARBA00022777"/>
    </source>
</evidence>
<dbReference type="Gene3D" id="1.10.510.10">
    <property type="entry name" value="Transferase(Phosphotransferase) domain 1"/>
    <property type="match status" value="1"/>
</dbReference>
<dbReference type="Proteomes" id="UP000593571">
    <property type="component" value="Unassembled WGS sequence"/>
</dbReference>
<sequence>MLHDLTATPSEEQPPVVCYELLHTIGEGTFAKVKLARHVPTGIEVAVKVIDRHGSYRPYREVQSMKSLNHPNIVQLFEVIDTENTLFIIMEHVDGGNLSDYLRDCGGLTEHEARRVFRQLMSAVHYCHQRGIVHRDLKPRNILLDADRNVKLADFGLSNEYVGRKLTTFCGSLHYVAPEILLGRSYDGPGADVWSLGVILFKMVCGRLPFVSENWRELGRKIIKGKYHLPFFISSDLADLIGKCLTVDPCHRGTLEELMRHTWTNAGQEELRPYEEPPCEGINPQLA</sequence>
<evidence type="ECO:0000259" key="12">
    <source>
        <dbReference type="PROSITE" id="PS50011"/>
    </source>
</evidence>
<dbReference type="GO" id="GO:0004674">
    <property type="term" value="F:protein serine/threonine kinase activity"/>
    <property type="evidence" value="ECO:0007669"/>
    <property type="project" value="UniProtKB-KW"/>
</dbReference>
<dbReference type="GO" id="GO:0005737">
    <property type="term" value="C:cytoplasm"/>
    <property type="evidence" value="ECO:0007669"/>
    <property type="project" value="TreeGrafter"/>
</dbReference>
<dbReference type="SMART" id="SM00220">
    <property type="entry name" value="S_TKc"/>
    <property type="match status" value="1"/>
</dbReference>
<dbReference type="Pfam" id="PF00069">
    <property type="entry name" value="Pkinase"/>
    <property type="match status" value="1"/>
</dbReference>
<dbReference type="PIRSF" id="PIRSF000654">
    <property type="entry name" value="Integrin-linked_kinase"/>
    <property type="match status" value="1"/>
</dbReference>
<dbReference type="InterPro" id="IPR017441">
    <property type="entry name" value="Protein_kinase_ATP_BS"/>
</dbReference>
<dbReference type="CDD" id="cd14003">
    <property type="entry name" value="STKc_AMPK-like"/>
    <property type="match status" value="1"/>
</dbReference>
<keyword evidence="4 10" id="KW-0547">Nucleotide-binding</keyword>
<evidence type="ECO:0000256" key="11">
    <source>
        <dbReference type="RuleBase" id="RU000304"/>
    </source>
</evidence>
<proteinExistence type="inferred from homology"/>
<dbReference type="PRINTS" id="PR00109">
    <property type="entry name" value="TYRKINASE"/>
</dbReference>
<dbReference type="EMBL" id="JACASE010000018">
    <property type="protein sequence ID" value="KAF6395337.1"/>
    <property type="molecule type" value="Genomic_DNA"/>
</dbReference>
<evidence type="ECO:0000256" key="6">
    <source>
        <dbReference type="ARBA" id="ARBA00022840"/>
    </source>
</evidence>
<comment type="caution">
    <text evidence="13">The sequence shown here is derived from an EMBL/GenBank/DDBJ whole genome shotgun (WGS) entry which is preliminary data.</text>
</comment>
<comment type="similarity">
    <text evidence="7">Belongs to the protein kinase superfamily. CAMK Ser/Thr protein kinase family. Smok subfamily.</text>
</comment>
<dbReference type="PROSITE" id="PS50011">
    <property type="entry name" value="PROTEIN_KINASE_DOM"/>
    <property type="match status" value="1"/>
</dbReference>
<gene>
    <name evidence="13" type="ORF">HJG63_009900</name>
</gene>
<name>A0A7J8B943_ROUAE</name>
<keyword evidence="6 10" id="KW-0067">ATP-binding</keyword>
<dbReference type="InterPro" id="IPR008271">
    <property type="entry name" value="Ser/Thr_kinase_AS"/>
</dbReference>
<dbReference type="SUPFAM" id="SSF56112">
    <property type="entry name" value="Protein kinase-like (PK-like)"/>
    <property type="match status" value="1"/>
</dbReference>
<evidence type="ECO:0000256" key="4">
    <source>
        <dbReference type="ARBA" id="ARBA00022741"/>
    </source>
</evidence>
<evidence type="ECO:0000256" key="9">
    <source>
        <dbReference type="ARBA" id="ARBA00048679"/>
    </source>
</evidence>
<keyword evidence="3" id="KW-0808">Transferase</keyword>
<keyword evidence="2 11" id="KW-0723">Serine/threonine-protein kinase</keyword>
<protein>
    <recommendedName>
        <fullName evidence="1">non-specific serine/threonine protein kinase</fullName>
        <ecNumber evidence="1">2.7.11.1</ecNumber>
    </recommendedName>
</protein>
<dbReference type="FunFam" id="3.30.200.20:FF:000003">
    <property type="entry name" value="Non-specific serine/threonine protein kinase"/>
    <property type="match status" value="1"/>
</dbReference>
<organism evidence="13 14">
    <name type="scientific">Rousettus aegyptiacus</name>
    <name type="common">Egyptian fruit bat</name>
    <name type="synonym">Pteropus aegyptiacus</name>
    <dbReference type="NCBI Taxonomy" id="9407"/>
    <lineage>
        <taxon>Eukaryota</taxon>
        <taxon>Metazoa</taxon>
        <taxon>Chordata</taxon>
        <taxon>Craniata</taxon>
        <taxon>Vertebrata</taxon>
        <taxon>Euteleostomi</taxon>
        <taxon>Mammalia</taxon>
        <taxon>Eutheria</taxon>
        <taxon>Laurasiatheria</taxon>
        <taxon>Chiroptera</taxon>
        <taxon>Yinpterochiroptera</taxon>
        <taxon>Pteropodoidea</taxon>
        <taxon>Pteropodidae</taxon>
        <taxon>Rousettinae</taxon>
        <taxon>Rousettus</taxon>
    </lineage>
</organism>
<dbReference type="GO" id="GO:0035556">
    <property type="term" value="P:intracellular signal transduction"/>
    <property type="evidence" value="ECO:0007669"/>
    <property type="project" value="TreeGrafter"/>
</dbReference>
<feature type="domain" description="Protein kinase" evidence="12">
    <location>
        <begin position="19"/>
        <end position="264"/>
    </location>
</feature>
<comment type="catalytic activity">
    <reaction evidence="9">
        <text>L-seryl-[protein] + ATP = O-phospho-L-seryl-[protein] + ADP + H(+)</text>
        <dbReference type="Rhea" id="RHEA:17989"/>
        <dbReference type="Rhea" id="RHEA-COMP:9863"/>
        <dbReference type="Rhea" id="RHEA-COMP:11604"/>
        <dbReference type="ChEBI" id="CHEBI:15378"/>
        <dbReference type="ChEBI" id="CHEBI:29999"/>
        <dbReference type="ChEBI" id="CHEBI:30616"/>
        <dbReference type="ChEBI" id="CHEBI:83421"/>
        <dbReference type="ChEBI" id="CHEBI:456216"/>
        <dbReference type="EC" id="2.7.11.1"/>
    </reaction>
</comment>
<dbReference type="AlphaFoldDB" id="A0A7J8B943"/>
<dbReference type="PANTHER" id="PTHR24346:SF82">
    <property type="entry name" value="KP78A-RELATED"/>
    <property type="match status" value="1"/>
</dbReference>
<keyword evidence="14" id="KW-1185">Reference proteome</keyword>
<dbReference type="FunFam" id="1.10.510.10:FF:000002">
    <property type="entry name" value="Non-specific serine/threonine protein kinase"/>
    <property type="match status" value="1"/>
</dbReference>
<dbReference type="PANTHER" id="PTHR24346">
    <property type="entry name" value="MAP/MICROTUBULE AFFINITY-REGULATING KINASE"/>
    <property type="match status" value="1"/>
</dbReference>
<evidence type="ECO:0000256" key="3">
    <source>
        <dbReference type="ARBA" id="ARBA00022679"/>
    </source>
</evidence>
<dbReference type="EC" id="2.7.11.1" evidence="1"/>
<evidence type="ECO:0000313" key="14">
    <source>
        <dbReference type="Proteomes" id="UP000593571"/>
    </source>
</evidence>
<evidence type="ECO:0000256" key="8">
    <source>
        <dbReference type="ARBA" id="ARBA00047899"/>
    </source>
</evidence>
<evidence type="ECO:0000256" key="10">
    <source>
        <dbReference type="PROSITE-ProRule" id="PRU10141"/>
    </source>
</evidence>
<dbReference type="InterPro" id="IPR011009">
    <property type="entry name" value="Kinase-like_dom_sf"/>
</dbReference>
<comment type="catalytic activity">
    <reaction evidence="8">
        <text>L-threonyl-[protein] + ATP = O-phospho-L-threonyl-[protein] + ADP + H(+)</text>
        <dbReference type="Rhea" id="RHEA:46608"/>
        <dbReference type="Rhea" id="RHEA-COMP:11060"/>
        <dbReference type="Rhea" id="RHEA-COMP:11605"/>
        <dbReference type="ChEBI" id="CHEBI:15378"/>
        <dbReference type="ChEBI" id="CHEBI:30013"/>
        <dbReference type="ChEBI" id="CHEBI:30616"/>
        <dbReference type="ChEBI" id="CHEBI:61977"/>
        <dbReference type="ChEBI" id="CHEBI:456216"/>
        <dbReference type="EC" id="2.7.11.1"/>
    </reaction>
</comment>
<evidence type="ECO:0000256" key="7">
    <source>
        <dbReference type="ARBA" id="ARBA00038181"/>
    </source>
</evidence>
<dbReference type="GO" id="GO:0005524">
    <property type="term" value="F:ATP binding"/>
    <property type="evidence" value="ECO:0007669"/>
    <property type="project" value="UniProtKB-UniRule"/>
</dbReference>
<dbReference type="PROSITE" id="PS00107">
    <property type="entry name" value="PROTEIN_KINASE_ATP"/>
    <property type="match status" value="1"/>
</dbReference>
<dbReference type="InterPro" id="IPR001245">
    <property type="entry name" value="Ser-Thr/Tyr_kinase_cat_dom"/>
</dbReference>
<evidence type="ECO:0000313" key="13">
    <source>
        <dbReference type="EMBL" id="KAF6395337.1"/>
    </source>
</evidence>
<dbReference type="PROSITE" id="PS00108">
    <property type="entry name" value="PROTEIN_KINASE_ST"/>
    <property type="match status" value="1"/>
</dbReference>
<accession>A0A7J8B943</accession>
<evidence type="ECO:0000256" key="1">
    <source>
        <dbReference type="ARBA" id="ARBA00012513"/>
    </source>
</evidence>
<feature type="binding site" evidence="10">
    <location>
        <position position="48"/>
    </location>
    <ligand>
        <name>ATP</name>
        <dbReference type="ChEBI" id="CHEBI:30616"/>
    </ligand>
</feature>
<reference evidence="13 14" key="1">
    <citation type="journal article" date="2020" name="Nature">
        <title>Six reference-quality genomes reveal evolution of bat adaptations.</title>
        <authorList>
            <person name="Jebb D."/>
            <person name="Huang Z."/>
            <person name="Pippel M."/>
            <person name="Hughes G.M."/>
            <person name="Lavrichenko K."/>
            <person name="Devanna P."/>
            <person name="Winkler S."/>
            <person name="Jermiin L.S."/>
            <person name="Skirmuntt E.C."/>
            <person name="Katzourakis A."/>
            <person name="Burkitt-Gray L."/>
            <person name="Ray D.A."/>
            <person name="Sullivan K.A.M."/>
            <person name="Roscito J.G."/>
            <person name="Kirilenko B.M."/>
            <person name="Davalos L.M."/>
            <person name="Corthals A.P."/>
            <person name="Power M.L."/>
            <person name="Jones G."/>
            <person name="Ransome R.D."/>
            <person name="Dechmann D.K.N."/>
            <person name="Locatelli A.G."/>
            <person name="Puechmaille S.J."/>
            <person name="Fedrigo O."/>
            <person name="Jarvis E.D."/>
            <person name="Hiller M."/>
            <person name="Vernes S.C."/>
            <person name="Myers E.W."/>
            <person name="Teeling E.C."/>
        </authorList>
    </citation>
    <scope>NUCLEOTIDE SEQUENCE [LARGE SCALE GENOMIC DNA]</scope>
    <source>
        <strain evidence="13">MRouAeg1</strain>
        <tissue evidence="13">Muscle</tissue>
    </source>
</reference>
<evidence type="ECO:0000256" key="2">
    <source>
        <dbReference type="ARBA" id="ARBA00022527"/>
    </source>
</evidence>
<keyword evidence="5" id="KW-0418">Kinase</keyword>